<proteinExistence type="predicted"/>
<evidence type="ECO:0000313" key="3">
    <source>
        <dbReference type="Proteomes" id="UP000800036"/>
    </source>
</evidence>
<evidence type="ECO:0000313" key="2">
    <source>
        <dbReference type="EMBL" id="KAF1972585.1"/>
    </source>
</evidence>
<feature type="signal peptide" evidence="1">
    <location>
        <begin position="1"/>
        <end position="19"/>
    </location>
</feature>
<dbReference type="Proteomes" id="UP000800036">
    <property type="component" value="Unassembled WGS sequence"/>
</dbReference>
<dbReference type="AlphaFoldDB" id="A0A6A5V634"/>
<feature type="chain" id="PRO_5025621815" description="Apple domain-containing protein" evidence="1">
    <location>
        <begin position="20"/>
        <end position="367"/>
    </location>
</feature>
<dbReference type="OrthoDB" id="3694071at2759"/>
<evidence type="ECO:0008006" key="4">
    <source>
        <dbReference type="Google" id="ProtNLM"/>
    </source>
</evidence>
<keyword evidence="1" id="KW-0732">Signal</keyword>
<protein>
    <recommendedName>
        <fullName evidence="4">Apple domain-containing protein</fullName>
    </recommendedName>
</protein>
<gene>
    <name evidence="2" type="ORF">BU23DRAFT_569099</name>
</gene>
<reference evidence="2" key="1">
    <citation type="journal article" date="2020" name="Stud. Mycol.">
        <title>101 Dothideomycetes genomes: a test case for predicting lifestyles and emergence of pathogens.</title>
        <authorList>
            <person name="Haridas S."/>
            <person name="Albert R."/>
            <person name="Binder M."/>
            <person name="Bloem J."/>
            <person name="Labutti K."/>
            <person name="Salamov A."/>
            <person name="Andreopoulos B."/>
            <person name="Baker S."/>
            <person name="Barry K."/>
            <person name="Bills G."/>
            <person name="Bluhm B."/>
            <person name="Cannon C."/>
            <person name="Castanera R."/>
            <person name="Culley D."/>
            <person name="Daum C."/>
            <person name="Ezra D."/>
            <person name="Gonzalez J."/>
            <person name="Henrissat B."/>
            <person name="Kuo A."/>
            <person name="Liang C."/>
            <person name="Lipzen A."/>
            <person name="Lutzoni F."/>
            <person name="Magnuson J."/>
            <person name="Mondo S."/>
            <person name="Nolan M."/>
            <person name="Ohm R."/>
            <person name="Pangilinan J."/>
            <person name="Park H.-J."/>
            <person name="Ramirez L."/>
            <person name="Alfaro M."/>
            <person name="Sun H."/>
            <person name="Tritt A."/>
            <person name="Yoshinaga Y."/>
            <person name="Zwiers L.-H."/>
            <person name="Turgeon B."/>
            <person name="Goodwin S."/>
            <person name="Spatafora J."/>
            <person name="Crous P."/>
            <person name="Grigoriev I."/>
        </authorList>
    </citation>
    <scope>NUCLEOTIDE SEQUENCE</scope>
    <source>
        <strain evidence="2">CBS 107.79</strain>
    </source>
</reference>
<keyword evidence="3" id="KW-1185">Reference proteome</keyword>
<organism evidence="2 3">
    <name type="scientific">Bimuria novae-zelandiae CBS 107.79</name>
    <dbReference type="NCBI Taxonomy" id="1447943"/>
    <lineage>
        <taxon>Eukaryota</taxon>
        <taxon>Fungi</taxon>
        <taxon>Dikarya</taxon>
        <taxon>Ascomycota</taxon>
        <taxon>Pezizomycotina</taxon>
        <taxon>Dothideomycetes</taxon>
        <taxon>Pleosporomycetidae</taxon>
        <taxon>Pleosporales</taxon>
        <taxon>Massarineae</taxon>
        <taxon>Didymosphaeriaceae</taxon>
        <taxon>Bimuria</taxon>
    </lineage>
</organism>
<evidence type="ECO:0000256" key="1">
    <source>
        <dbReference type="SAM" id="SignalP"/>
    </source>
</evidence>
<sequence>MKVFSTLLLVIATAQASAATGVCGNQPKSCAHLPISSAKACSSIISKSKLKIATCSKPSTTVTRTSTISPKTTKIVTKTQTLTLNKPTIVQRTVLTIATQTSVSQTTVVETRTTTDQTTLTMPETETAIETNTVTTTTTSFSNVPYQPETCQVVPSVIKRGGYNVGLPVTAPATSPRPKLKKPTATFTLTKYVAQTTVKYDTKTADVQRTSTAVDAVVSTYTSITSVGISETATATSTTTETITEEETTTAVAVETVQANPCDNPTLFTAVRPSFPIAIAGARSDSTSPQDCCDRCFGGNVGCLFWRYANRICAQYVIPNAATAFSWVTDSCRKGRPDLLPAPGDGGTYGVGKLEVDTFVVESWWHS</sequence>
<accession>A0A6A5V634</accession>
<name>A0A6A5V634_9PLEO</name>
<dbReference type="EMBL" id="ML976686">
    <property type="protein sequence ID" value="KAF1972585.1"/>
    <property type="molecule type" value="Genomic_DNA"/>
</dbReference>